<dbReference type="PIRSF" id="PIRSF004486">
    <property type="entry name" value="MraW"/>
    <property type="match status" value="1"/>
</dbReference>
<accession>A0A9Q8X4J3</accession>
<dbReference type="NCBIfam" id="TIGR00006">
    <property type="entry name" value="16S rRNA (cytosine(1402)-N(4))-methyltransferase RsmH"/>
    <property type="match status" value="1"/>
</dbReference>
<evidence type="ECO:0000256" key="1">
    <source>
        <dbReference type="ARBA" id="ARBA00010396"/>
    </source>
</evidence>
<evidence type="ECO:0000313" key="8">
    <source>
        <dbReference type="Proteomes" id="UP001056381"/>
    </source>
</evidence>
<dbReference type="EC" id="2.1.1.199" evidence="6"/>
<sequence length="283" mass="32224">MKALSVKKSGNYVDCTFGRGGHSKKILSLLSTGKLTSFDLDHESEKSAAEIKNSNFNFIRANFSEVSSFFQNSSLDGAIIDCGVSSPQIDQPKRGFSFQKDGPLDMRFGDSTSKTCYDIVNFYSEKNLAKIFKQFGEEKQSKKIAKAICVQREKKKFETTMQLAIFIKEIKTIKENKNPATKVFQALRMEVNSEIDNLHKCLISLKKLMKKGGKIIVISFHSIEDRLVKNLFKHKENIHEKRIPIKNDSLPEFKVSKLIIPSDQEVEMNVRSRSARMRVITKL</sequence>
<evidence type="ECO:0000256" key="3">
    <source>
        <dbReference type="ARBA" id="ARBA00022603"/>
    </source>
</evidence>
<comment type="similarity">
    <text evidence="1 6">Belongs to the methyltransferase superfamily. RsmH family.</text>
</comment>
<dbReference type="GO" id="GO:0071424">
    <property type="term" value="F:rRNA (cytosine-N4-)-methyltransferase activity"/>
    <property type="evidence" value="ECO:0007669"/>
    <property type="project" value="UniProtKB-UniRule"/>
</dbReference>
<evidence type="ECO:0000313" key="7">
    <source>
        <dbReference type="EMBL" id="URQ63708.1"/>
    </source>
</evidence>
<dbReference type="HAMAP" id="MF_01007">
    <property type="entry name" value="16SrRNA_methyltr_H"/>
    <property type="match status" value="1"/>
</dbReference>
<reference evidence="7" key="1">
    <citation type="submission" date="2022-05" db="EMBL/GenBank/DDBJ databases">
        <title>Single-amplified genomics reveal most streamlined microbe among free-living bacteria.</title>
        <authorList>
            <person name="Roda-Garcia J."/>
            <person name="Haro-Moreno J.M."/>
            <person name="Rodriguez-Valera F."/>
            <person name="Almagro-Moreno S."/>
            <person name="Lopez-Perez M."/>
        </authorList>
    </citation>
    <scope>NUCLEOTIDE SEQUENCE</scope>
    <source>
        <strain evidence="7">TMED112-D2-2</strain>
    </source>
</reference>
<feature type="binding site" evidence="6">
    <location>
        <position position="39"/>
    </location>
    <ligand>
        <name>S-adenosyl-L-methionine</name>
        <dbReference type="ChEBI" id="CHEBI:59789"/>
    </ligand>
</feature>
<dbReference type="Gene3D" id="3.40.50.150">
    <property type="entry name" value="Vaccinia Virus protein VP39"/>
    <property type="match status" value="1"/>
</dbReference>
<feature type="binding site" evidence="6">
    <location>
        <position position="88"/>
    </location>
    <ligand>
        <name>S-adenosyl-L-methionine</name>
        <dbReference type="ChEBI" id="CHEBI:59789"/>
    </ligand>
</feature>
<evidence type="ECO:0000256" key="4">
    <source>
        <dbReference type="ARBA" id="ARBA00022679"/>
    </source>
</evidence>
<comment type="subcellular location">
    <subcellularLocation>
        <location evidence="6">Cytoplasm</location>
    </subcellularLocation>
</comment>
<dbReference type="GO" id="GO:0070475">
    <property type="term" value="P:rRNA base methylation"/>
    <property type="evidence" value="ECO:0007669"/>
    <property type="project" value="UniProtKB-UniRule"/>
</dbReference>
<dbReference type="Proteomes" id="UP001056381">
    <property type="component" value="Chromosome"/>
</dbReference>
<dbReference type="Pfam" id="PF01795">
    <property type="entry name" value="Methyltransf_5"/>
    <property type="match status" value="1"/>
</dbReference>
<dbReference type="PANTHER" id="PTHR11265">
    <property type="entry name" value="S-ADENOSYL-METHYLTRANSFERASE MRAW"/>
    <property type="match status" value="1"/>
</dbReference>
<dbReference type="InterPro" id="IPR023397">
    <property type="entry name" value="SAM-dep_MeTrfase_MraW_recog"/>
</dbReference>
<evidence type="ECO:0000256" key="2">
    <source>
        <dbReference type="ARBA" id="ARBA00022552"/>
    </source>
</evidence>
<dbReference type="GO" id="GO:0005737">
    <property type="term" value="C:cytoplasm"/>
    <property type="evidence" value="ECO:0007669"/>
    <property type="project" value="UniProtKB-SubCell"/>
</dbReference>
<dbReference type="Gene3D" id="1.10.150.170">
    <property type="entry name" value="Putative methyltransferase TM0872, insert domain"/>
    <property type="match status" value="1"/>
</dbReference>
<keyword evidence="4 6" id="KW-0808">Transferase</keyword>
<dbReference type="InterPro" id="IPR029063">
    <property type="entry name" value="SAM-dependent_MTases_sf"/>
</dbReference>
<comment type="catalytic activity">
    <reaction evidence="6">
        <text>cytidine(1402) in 16S rRNA + S-adenosyl-L-methionine = N(4)-methylcytidine(1402) in 16S rRNA + S-adenosyl-L-homocysteine + H(+)</text>
        <dbReference type="Rhea" id="RHEA:42928"/>
        <dbReference type="Rhea" id="RHEA-COMP:10286"/>
        <dbReference type="Rhea" id="RHEA-COMP:10287"/>
        <dbReference type="ChEBI" id="CHEBI:15378"/>
        <dbReference type="ChEBI" id="CHEBI:57856"/>
        <dbReference type="ChEBI" id="CHEBI:59789"/>
        <dbReference type="ChEBI" id="CHEBI:74506"/>
        <dbReference type="ChEBI" id="CHEBI:82748"/>
        <dbReference type="EC" id="2.1.1.199"/>
    </reaction>
</comment>
<keyword evidence="2 6" id="KW-0698">rRNA processing</keyword>
<comment type="function">
    <text evidence="6">Specifically methylates the N4 position of cytidine in position 1402 (C1402) of 16S rRNA.</text>
</comment>
<dbReference type="SUPFAM" id="SSF81799">
    <property type="entry name" value="Putative methyltransferase TM0872, insert domain"/>
    <property type="match status" value="1"/>
</dbReference>
<dbReference type="AlphaFoldDB" id="A0A9Q8X4J3"/>
<keyword evidence="3 6" id="KW-0489">Methyltransferase</keyword>
<dbReference type="InterPro" id="IPR002903">
    <property type="entry name" value="RsmH"/>
</dbReference>
<evidence type="ECO:0000256" key="5">
    <source>
        <dbReference type="ARBA" id="ARBA00022691"/>
    </source>
</evidence>
<keyword evidence="6" id="KW-0963">Cytoplasm</keyword>
<gene>
    <name evidence="6 7" type="primary">rsmH</name>
    <name evidence="7" type="ORF">M9B40_01575</name>
</gene>
<dbReference type="EMBL" id="CP097966">
    <property type="protein sequence ID" value="URQ63708.1"/>
    <property type="molecule type" value="Genomic_DNA"/>
</dbReference>
<proteinExistence type="inferred from homology"/>
<evidence type="ECO:0000256" key="6">
    <source>
        <dbReference type="HAMAP-Rule" id="MF_01007"/>
    </source>
</evidence>
<name>A0A9Q8X4J3_9GAMM</name>
<organism evidence="7 8">
    <name type="scientific">SAR86 cluster bacterium</name>
    <dbReference type="NCBI Taxonomy" id="2030880"/>
    <lineage>
        <taxon>Bacteria</taxon>
        <taxon>Pseudomonadati</taxon>
        <taxon>Pseudomonadota</taxon>
        <taxon>Gammaproteobacteria</taxon>
        <taxon>SAR86 cluster</taxon>
    </lineage>
</organism>
<dbReference type="SUPFAM" id="SSF53335">
    <property type="entry name" value="S-adenosyl-L-methionine-dependent methyltransferases"/>
    <property type="match status" value="1"/>
</dbReference>
<keyword evidence="8" id="KW-1185">Reference proteome</keyword>
<protein>
    <recommendedName>
        <fullName evidence="6">Ribosomal RNA small subunit methyltransferase H</fullName>
        <ecNumber evidence="6">2.1.1.199</ecNumber>
    </recommendedName>
    <alternativeName>
        <fullName evidence="6">16S rRNA m(4)C1402 methyltransferase</fullName>
    </alternativeName>
    <alternativeName>
        <fullName evidence="6">rRNA (cytosine-N(4)-)-methyltransferase RsmH</fullName>
    </alternativeName>
</protein>
<keyword evidence="5 6" id="KW-0949">S-adenosyl-L-methionine</keyword>
<dbReference type="PANTHER" id="PTHR11265:SF0">
    <property type="entry name" value="12S RRNA N4-METHYLCYTIDINE METHYLTRANSFERASE"/>
    <property type="match status" value="1"/>
</dbReference>
<feature type="binding site" evidence="6">
    <location>
        <begin position="20"/>
        <end position="22"/>
    </location>
    <ligand>
        <name>S-adenosyl-L-methionine</name>
        <dbReference type="ChEBI" id="CHEBI:59789"/>
    </ligand>
</feature>
<feature type="binding site" evidence="6">
    <location>
        <position position="63"/>
    </location>
    <ligand>
        <name>S-adenosyl-L-methionine</name>
        <dbReference type="ChEBI" id="CHEBI:59789"/>
    </ligand>
</feature>
<feature type="binding site" evidence="6">
    <location>
        <position position="81"/>
    </location>
    <ligand>
        <name>S-adenosyl-L-methionine</name>
        <dbReference type="ChEBI" id="CHEBI:59789"/>
    </ligand>
</feature>